<dbReference type="Proteomes" id="UP000295244">
    <property type="component" value="Unassembled WGS sequence"/>
</dbReference>
<keyword evidence="6 17" id="KW-0812">Transmembrane</keyword>
<evidence type="ECO:0000256" key="13">
    <source>
        <dbReference type="ARBA" id="ARBA00023316"/>
    </source>
</evidence>
<feature type="transmembrane region" description="Helical" evidence="17">
    <location>
        <begin position="89"/>
        <end position="111"/>
    </location>
</feature>
<keyword evidence="11 17" id="KW-0472">Membrane</keyword>
<evidence type="ECO:0000313" key="18">
    <source>
        <dbReference type="EMBL" id="TCJ19945.1"/>
    </source>
</evidence>
<reference evidence="18 19" key="1">
    <citation type="submission" date="2019-03" db="EMBL/GenBank/DDBJ databases">
        <title>Whole genome sequence of a novel Rubrobacter taiwanensis strain, isolated from Yellowstone National Park.</title>
        <authorList>
            <person name="Freed S."/>
            <person name="Ramaley R.F."/>
            <person name="Kyndt J.A."/>
        </authorList>
    </citation>
    <scope>NUCLEOTIDE SEQUENCE [LARGE SCALE GENOMIC DNA]</scope>
    <source>
        <strain evidence="18 19">Yellowstone</strain>
    </source>
</reference>
<evidence type="ECO:0000256" key="4">
    <source>
        <dbReference type="ARBA" id="ARBA00021581"/>
    </source>
</evidence>
<evidence type="ECO:0000256" key="6">
    <source>
        <dbReference type="ARBA" id="ARBA00022692"/>
    </source>
</evidence>
<dbReference type="OrthoDB" id="9808289at2"/>
<feature type="transmembrane region" description="Helical" evidence="17">
    <location>
        <begin position="252"/>
        <end position="271"/>
    </location>
</feature>
<proteinExistence type="inferred from homology"/>
<evidence type="ECO:0000256" key="14">
    <source>
        <dbReference type="ARBA" id="ARBA00032707"/>
    </source>
</evidence>
<name>A0A4R1BRU7_9ACTN</name>
<dbReference type="InterPro" id="IPR003824">
    <property type="entry name" value="UppP"/>
</dbReference>
<dbReference type="GO" id="GO:0046677">
    <property type="term" value="P:response to antibiotic"/>
    <property type="evidence" value="ECO:0007669"/>
    <property type="project" value="UniProtKB-UniRule"/>
</dbReference>
<keyword evidence="13 17" id="KW-0961">Cell wall biogenesis/degradation</keyword>
<dbReference type="GO" id="GO:0005886">
    <property type="term" value="C:plasma membrane"/>
    <property type="evidence" value="ECO:0007669"/>
    <property type="project" value="UniProtKB-SubCell"/>
</dbReference>
<comment type="miscellaneous">
    <text evidence="17">Bacitracin is thought to be involved in the inhibition of peptidoglycan synthesis by sequestering undecaprenyl diphosphate, thereby reducing the pool of lipid carrier available.</text>
</comment>
<dbReference type="PANTHER" id="PTHR30622">
    <property type="entry name" value="UNDECAPRENYL-DIPHOSPHATASE"/>
    <property type="match status" value="1"/>
</dbReference>
<protein>
    <recommendedName>
        <fullName evidence="4 17">Undecaprenyl-diphosphatase</fullName>
        <ecNumber evidence="3 17">3.6.1.27</ecNumber>
    </recommendedName>
    <alternativeName>
        <fullName evidence="15 17">Bacitracin resistance protein</fullName>
    </alternativeName>
    <alternativeName>
        <fullName evidence="14 17">Undecaprenyl pyrophosphate phosphatase</fullName>
    </alternativeName>
</protein>
<evidence type="ECO:0000256" key="12">
    <source>
        <dbReference type="ARBA" id="ARBA00023251"/>
    </source>
</evidence>
<keyword evidence="5 17" id="KW-1003">Cell membrane</keyword>
<evidence type="ECO:0000256" key="15">
    <source>
        <dbReference type="ARBA" id="ARBA00032932"/>
    </source>
</evidence>
<gene>
    <name evidence="17 18" type="primary">uppP</name>
    <name evidence="18" type="ORF">E0L93_03065</name>
</gene>
<evidence type="ECO:0000256" key="7">
    <source>
        <dbReference type="ARBA" id="ARBA00022801"/>
    </source>
</evidence>
<dbReference type="GO" id="GO:0008360">
    <property type="term" value="P:regulation of cell shape"/>
    <property type="evidence" value="ECO:0007669"/>
    <property type="project" value="UniProtKB-KW"/>
</dbReference>
<evidence type="ECO:0000256" key="8">
    <source>
        <dbReference type="ARBA" id="ARBA00022960"/>
    </source>
</evidence>
<dbReference type="RefSeq" id="WP_132688310.1">
    <property type="nucleotide sequence ID" value="NZ_SKBU01000006.1"/>
</dbReference>
<keyword evidence="8 17" id="KW-0133">Cell shape</keyword>
<keyword evidence="9 17" id="KW-0573">Peptidoglycan synthesis</keyword>
<evidence type="ECO:0000256" key="9">
    <source>
        <dbReference type="ARBA" id="ARBA00022984"/>
    </source>
</evidence>
<comment type="catalytic activity">
    <reaction evidence="16 17">
        <text>di-trans,octa-cis-undecaprenyl diphosphate + H2O = di-trans,octa-cis-undecaprenyl phosphate + phosphate + H(+)</text>
        <dbReference type="Rhea" id="RHEA:28094"/>
        <dbReference type="ChEBI" id="CHEBI:15377"/>
        <dbReference type="ChEBI" id="CHEBI:15378"/>
        <dbReference type="ChEBI" id="CHEBI:43474"/>
        <dbReference type="ChEBI" id="CHEBI:58405"/>
        <dbReference type="ChEBI" id="CHEBI:60392"/>
        <dbReference type="EC" id="3.6.1.27"/>
    </reaction>
</comment>
<keyword evidence="12 17" id="KW-0046">Antibiotic resistance</keyword>
<dbReference type="PANTHER" id="PTHR30622:SF4">
    <property type="entry name" value="UNDECAPRENYL-DIPHOSPHATASE"/>
    <property type="match status" value="1"/>
</dbReference>
<keyword evidence="19" id="KW-1185">Reference proteome</keyword>
<comment type="subcellular location">
    <subcellularLocation>
        <location evidence="1 17">Cell membrane</location>
        <topology evidence="1 17">Multi-pass membrane protein</topology>
    </subcellularLocation>
</comment>
<dbReference type="NCBIfam" id="TIGR00753">
    <property type="entry name" value="undec_PP_bacA"/>
    <property type="match status" value="1"/>
</dbReference>
<evidence type="ECO:0000313" key="19">
    <source>
        <dbReference type="Proteomes" id="UP000295244"/>
    </source>
</evidence>
<dbReference type="GO" id="GO:0071555">
    <property type="term" value="P:cell wall organization"/>
    <property type="evidence" value="ECO:0007669"/>
    <property type="project" value="UniProtKB-KW"/>
</dbReference>
<feature type="transmembrane region" description="Helical" evidence="17">
    <location>
        <begin position="117"/>
        <end position="133"/>
    </location>
</feature>
<evidence type="ECO:0000256" key="11">
    <source>
        <dbReference type="ARBA" id="ARBA00023136"/>
    </source>
</evidence>
<dbReference type="HAMAP" id="MF_01006">
    <property type="entry name" value="Undec_diphosphatase"/>
    <property type="match status" value="1"/>
</dbReference>
<keyword evidence="10 17" id="KW-1133">Transmembrane helix</keyword>
<evidence type="ECO:0000256" key="1">
    <source>
        <dbReference type="ARBA" id="ARBA00004651"/>
    </source>
</evidence>
<comment type="caution">
    <text evidence="18">The sequence shown here is derived from an EMBL/GenBank/DDBJ whole genome shotgun (WGS) entry which is preliminary data.</text>
</comment>
<comment type="similarity">
    <text evidence="2 17">Belongs to the UppP family.</text>
</comment>
<evidence type="ECO:0000256" key="16">
    <source>
        <dbReference type="ARBA" id="ARBA00047594"/>
    </source>
</evidence>
<dbReference type="AlphaFoldDB" id="A0A4R1BRU7"/>
<evidence type="ECO:0000256" key="10">
    <source>
        <dbReference type="ARBA" id="ARBA00022989"/>
    </source>
</evidence>
<dbReference type="GO" id="GO:0050380">
    <property type="term" value="F:undecaprenyl-diphosphatase activity"/>
    <property type="evidence" value="ECO:0007669"/>
    <property type="project" value="UniProtKB-UniRule"/>
</dbReference>
<dbReference type="EMBL" id="SKBU01000006">
    <property type="protein sequence ID" value="TCJ19945.1"/>
    <property type="molecule type" value="Genomic_DNA"/>
</dbReference>
<feature type="transmembrane region" description="Helical" evidence="17">
    <location>
        <begin position="42"/>
        <end position="62"/>
    </location>
</feature>
<organism evidence="18 19">
    <name type="scientific">Rubrobacter taiwanensis</name>
    <dbReference type="NCBI Taxonomy" id="185139"/>
    <lineage>
        <taxon>Bacteria</taxon>
        <taxon>Bacillati</taxon>
        <taxon>Actinomycetota</taxon>
        <taxon>Rubrobacteria</taxon>
        <taxon>Rubrobacterales</taxon>
        <taxon>Rubrobacteraceae</taxon>
        <taxon>Rubrobacter</taxon>
    </lineage>
</organism>
<evidence type="ECO:0000256" key="17">
    <source>
        <dbReference type="HAMAP-Rule" id="MF_01006"/>
    </source>
</evidence>
<comment type="function">
    <text evidence="17">Catalyzes the dephosphorylation of undecaprenyl diphosphate (UPP). Confers resistance to bacitracin.</text>
</comment>
<sequence>MRELLEAVILGVVQGTTEFLPISSSGHLLLGQYFFGMDQEKYGLTFDVALHLGSLLAVIAYFRRDLAEIARAFLRSIPHPNFGDSDQRVAYLLIVATLPAAAVGFLFRGFFEGLRSPWAVIAGLTVFGVLFILSERVGGKRKQAAKMSFRDALIIGVGQAIALLPGVSRSGSTITFGLFLGLDRQEAARFSFLMSIPITAGACLVQIPQAYSENLTPWLGFLFFAGFAVSGAVAYLTIAFLLAFFRRYSMRAFAYYSFAVSALVAVLLLLGF</sequence>
<evidence type="ECO:0000256" key="5">
    <source>
        <dbReference type="ARBA" id="ARBA00022475"/>
    </source>
</evidence>
<evidence type="ECO:0000256" key="3">
    <source>
        <dbReference type="ARBA" id="ARBA00012374"/>
    </source>
</evidence>
<feature type="transmembrane region" description="Helical" evidence="17">
    <location>
        <begin position="190"/>
        <end position="207"/>
    </location>
</feature>
<keyword evidence="7 17" id="KW-0378">Hydrolase</keyword>
<accession>A0A4R1BRU7</accession>
<feature type="transmembrane region" description="Helical" evidence="17">
    <location>
        <begin position="219"/>
        <end position="245"/>
    </location>
</feature>
<dbReference type="GO" id="GO:0009252">
    <property type="term" value="P:peptidoglycan biosynthetic process"/>
    <property type="evidence" value="ECO:0007669"/>
    <property type="project" value="UniProtKB-KW"/>
</dbReference>
<dbReference type="EC" id="3.6.1.27" evidence="3 17"/>
<dbReference type="Pfam" id="PF02673">
    <property type="entry name" value="BacA"/>
    <property type="match status" value="1"/>
</dbReference>
<evidence type="ECO:0000256" key="2">
    <source>
        <dbReference type="ARBA" id="ARBA00010621"/>
    </source>
</evidence>